<dbReference type="EMBL" id="KI394330">
    <property type="protein sequence ID" value="ERN03766.1"/>
    <property type="molecule type" value="Genomic_DNA"/>
</dbReference>
<dbReference type="Proteomes" id="UP000017836">
    <property type="component" value="Unassembled WGS sequence"/>
</dbReference>
<sequence length="149" mass="16195">MALLDFLLIFHSGKPDAFARRHSLRTATLASIIALTAIFLVYLWISVPPALVGVVWVACGMTLLSSVGMAFMCKSHQESALDEKPKQVDGASLERDSLSMDDMNLQGNPNQGRRNTDPQIYQNCSGEHDYGPEGSSSEGFPPLKGIRLG</sequence>
<dbReference type="Gramene" id="ERN03766">
    <property type="protein sequence ID" value="ERN03766"/>
    <property type="gene ID" value="AMTR_s00078p00076420"/>
</dbReference>
<proteinExistence type="predicted"/>
<feature type="region of interest" description="Disordered" evidence="1">
    <location>
        <begin position="78"/>
        <end position="149"/>
    </location>
</feature>
<evidence type="ECO:0000256" key="1">
    <source>
        <dbReference type="SAM" id="MobiDB-lite"/>
    </source>
</evidence>
<feature type="compositionally biased region" description="Basic and acidic residues" evidence="1">
    <location>
        <begin position="78"/>
        <end position="98"/>
    </location>
</feature>
<gene>
    <name evidence="3" type="ORF">AMTR_s00078p00076420</name>
</gene>
<evidence type="ECO:0000256" key="2">
    <source>
        <dbReference type="SAM" id="Phobius"/>
    </source>
</evidence>
<name>W1P853_AMBTC</name>
<accession>W1P853</accession>
<dbReference type="AlphaFoldDB" id="W1P853"/>
<keyword evidence="2" id="KW-0812">Transmembrane</keyword>
<keyword evidence="4" id="KW-1185">Reference proteome</keyword>
<evidence type="ECO:0000313" key="3">
    <source>
        <dbReference type="EMBL" id="ERN03766.1"/>
    </source>
</evidence>
<keyword evidence="2" id="KW-0472">Membrane</keyword>
<evidence type="ECO:0000313" key="4">
    <source>
        <dbReference type="Proteomes" id="UP000017836"/>
    </source>
</evidence>
<feature type="transmembrane region" description="Helical" evidence="2">
    <location>
        <begin position="27"/>
        <end position="45"/>
    </location>
</feature>
<feature type="compositionally biased region" description="Polar residues" evidence="1">
    <location>
        <begin position="105"/>
        <end position="125"/>
    </location>
</feature>
<organism evidence="3 4">
    <name type="scientific">Amborella trichopoda</name>
    <dbReference type="NCBI Taxonomy" id="13333"/>
    <lineage>
        <taxon>Eukaryota</taxon>
        <taxon>Viridiplantae</taxon>
        <taxon>Streptophyta</taxon>
        <taxon>Embryophyta</taxon>
        <taxon>Tracheophyta</taxon>
        <taxon>Spermatophyta</taxon>
        <taxon>Magnoliopsida</taxon>
        <taxon>Amborellales</taxon>
        <taxon>Amborellaceae</taxon>
        <taxon>Amborella</taxon>
    </lineage>
</organism>
<feature type="transmembrane region" description="Helical" evidence="2">
    <location>
        <begin position="51"/>
        <end position="71"/>
    </location>
</feature>
<protein>
    <submittedName>
        <fullName evidence="3">Uncharacterized protein</fullName>
    </submittedName>
</protein>
<keyword evidence="2" id="KW-1133">Transmembrane helix</keyword>
<dbReference type="KEGG" id="atr:18431917"/>
<dbReference type="HOGENOM" id="CLU_1752191_0_0_1"/>
<reference evidence="4" key="1">
    <citation type="journal article" date="2013" name="Science">
        <title>The Amborella genome and the evolution of flowering plants.</title>
        <authorList>
            <consortium name="Amborella Genome Project"/>
        </authorList>
    </citation>
    <scope>NUCLEOTIDE SEQUENCE [LARGE SCALE GENOMIC DNA]</scope>
</reference>